<keyword evidence="4" id="KW-1185">Reference proteome</keyword>
<dbReference type="InterPro" id="IPR051707">
    <property type="entry name" value="PI-Interact_SigTrans_Reg"/>
</dbReference>
<dbReference type="EMBL" id="JH767218">
    <property type="protein sequence ID" value="EQC26930.1"/>
    <property type="molecule type" value="Genomic_DNA"/>
</dbReference>
<reference evidence="3 4" key="1">
    <citation type="submission" date="2012-04" db="EMBL/GenBank/DDBJ databases">
        <title>The Genome Sequence of Saprolegnia declina VS20.</title>
        <authorList>
            <consortium name="The Broad Institute Genome Sequencing Platform"/>
            <person name="Russ C."/>
            <person name="Nusbaum C."/>
            <person name="Tyler B."/>
            <person name="van West P."/>
            <person name="Dieguez-Uribeondo J."/>
            <person name="de Bruijn I."/>
            <person name="Tripathy S."/>
            <person name="Jiang R."/>
            <person name="Young S.K."/>
            <person name="Zeng Q."/>
            <person name="Gargeya S."/>
            <person name="Fitzgerald M."/>
            <person name="Haas B."/>
            <person name="Abouelleil A."/>
            <person name="Alvarado L."/>
            <person name="Arachchi H.M."/>
            <person name="Berlin A."/>
            <person name="Chapman S.B."/>
            <person name="Goldberg J."/>
            <person name="Griggs A."/>
            <person name="Gujja S."/>
            <person name="Hansen M."/>
            <person name="Howarth C."/>
            <person name="Imamovic A."/>
            <person name="Larimer J."/>
            <person name="McCowen C."/>
            <person name="Montmayeur A."/>
            <person name="Murphy C."/>
            <person name="Neiman D."/>
            <person name="Pearson M."/>
            <person name="Priest M."/>
            <person name="Roberts A."/>
            <person name="Saif S."/>
            <person name="Shea T."/>
            <person name="Sisk P."/>
            <person name="Sykes S."/>
            <person name="Wortman J."/>
            <person name="Nusbaum C."/>
            <person name="Birren B."/>
        </authorList>
    </citation>
    <scope>NUCLEOTIDE SEQUENCE [LARGE SCALE GENOMIC DNA]</scope>
    <source>
        <strain evidence="3 4">VS20</strain>
    </source>
</reference>
<feature type="domain" description="PH" evidence="2">
    <location>
        <begin position="135"/>
        <end position="234"/>
    </location>
</feature>
<feature type="compositionally biased region" description="Polar residues" evidence="1">
    <location>
        <begin position="72"/>
        <end position="81"/>
    </location>
</feature>
<dbReference type="STRING" id="1156394.T0Q0R1"/>
<dbReference type="InParanoid" id="T0Q0R1"/>
<evidence type="ECO:0000256" key="1">
    <source>
        <dbReference type="SAM" id="MobiDB-lite"/>
    </source>
</evidence>
<dbReference type="GeneID" id="19955989"/>
<feature type="region of interest" description="Disordered" evidence="1">
    <location>
        <begin position="51"/>
        <end position="94"/>
    </location>
</feature>
<dbReference type="eggNOG" id="ENOG502R4UM">
    <property type="taxonomic scope" value="Eukaryota"/>
</dbReference>
<gene>
    <name evidence="3" type="ORF">SDRG_15262</name>
</gene>
<dbReference type="CDD" id="cd00821">
    <property type="entry name" value="PH"/>
    <property type="match status" value="1"/>
</dbReference>
<dbReference type="InterPro" id="IPR011993">
    <property type="entry name" value="PH-like_dom_sf"/>
</dbReference>
<dbReference type="Pfam" id="PF00169">
    <property type="entry name" value="PH"/>
    <property type="match status" value="2"/>
</dbReference>
<feature type="domain" description="PH" evidence="2">
    <location>
        <begin position="469"/>
        <end position="564"/>
    </location>
</feature>
<dbReference type="SMART" id="SM00233">
    <property type="entry name" value="PH"/>
    <property type="match status" value="3"/>
</dbReference>
<feature type="region of interest" description="Disordered" evidence="1">
    <location>
        <begin position="1"/>
        <end position="36"/>
    </location>
</feature>
<feature type="compositionally biased region" description="Low complexity" evidence="1">
    <location>
        <begin position="51"/>
        <end position="63"/>
    </location>
</feature>
<name>T0Q0R1_SAPDV</name>
<dbReference type="Gene3D" id="2.30.29.30">
    <property type="entry name" value="Pleckstrin-homology domain (PH domain)/Phosphotyrosine-binding domain (PTB)"/>
    <property type="match status" value="3"/>
</dbReference>
<dbReference type="PROSITE" id="PS50003">
    <property type="entry name" value="PH_DOMAIN"/>
    <property type="match status" value="3"/>
</dbReference>
<dbReference type="Proteomes" id="UP000030762">
    <property type="component" value="Unassembled WGS sequence"/>
</dbReference>
<dbReference type="InterPro" id="IPR001849">
    <property type="entry name" value="PH_domain"/>
</dbReference>
<dbReference type="AlphaFoldDB" id="T0Q0R1"/>
<evidence type="ECO:0000313" key="3">
    <source>
        <dbReference type="EMBL" id="EQC26930.1"/>
    </source>
</evidence>
<dbReference type="PANTHER" id="PTHR14336:SF8">
    <property type="entry name" value="PROTEIN OPY1"/>
    <property type="match status" value="1"/>
</dbReference>
<dbReference type="RefSeq" id="XP_008619651.1">
    <property type="nucleotide sequence ID" value="XM_008621429.1"/>
</dbReference>
<dbReference type="OMA" id="VIYCSIR"/>
<proteinExistence type="predicted"/>
<dbReference type="OrthoDB" id="73680at2759"/>
<evidence type="ECO:0000313" key="4">
    <source>
        <dbReference type="Proteomes" id="UP000030762"/>
    </source>
</evidence>
<dbReference type="SUPFAM" id="SSF50729">
    <property type="entry name" value="PH domain-like"/>
    <property type="match status" value="3"/>
</dbReference>
<evidence type="ECO:0000259" key="2">
    <source>
        <dbReference type="PROSITE" id="PS50003"/>
    </source>
</evidence>
<protein>
    <recommendedName>
        <fullName evidence="2">PH domain-containing protein</fullName>
    </recommendedName>
</protein>
<sequence>MRWQEPPPRHTAARAMAPTNDDDDNSNGAPRESSSLLGSFRSSFSWGLRKSSLANSSTTTSANMDELDDASSSDQGATSDDSTPEVEPADWIDRGSRIHPTLTMLQSDSFDDTYDAPAVRCSSSLTLEAPPVPDTILRRGWIEKCGNKFKTWKWRYFELTRDGYLRYYTAEDKATCKGSIHVEATTKNDIVIQTHVSERLYFFILLTPMRTYLFSTKTQRAMTRWIHALESIGANARTGRWDPLRNTVHLTLDDAELAHKWTPYEDPRDHASMEGVLYKRGHVRTNWSKRFFRIEIHNKLPILSYYTEDQGAPKGNLPLLGCVVSGGIPFAPDSRRNYFVIATDNLELHLSAMTEHDMYLWLHALQQAQKKHPRPPSVLTQAIDRACVVAKTLERIPITFRSKRDFEAIGLARRGEALLVTEASVLSPEIVRGAQLVTIAGVSLGTTCDAVRLRLATAVYPLTCEFLLPPTKRGTLVKKSRATHQMATWKERDVVVAGGELRYMAGNALRGAFSLAGCWVTVAAFANRPFCIVLGRSPTDKLVLQAPTLNDQVEWASVLHCSIVMASQGLNMNQMRYDRPFY</sequence>
<accession>T0Q0R1</accession>
<feature type="domain" description="PH" evidence="2">
    <location>
        <begin position="270"/>
        <end position="370"/>
    </location>
</feature>
<organism evidence="3 4">
    <name type="scientific">Saprolegnia diclina (strain VS20)</name>
    <dbReference type="NCBI Taxonomy" id="1156394"/>
    <lineage>
        <taxon>Eukaryota</taxon>
        <taxon>Sar</taxon>
        <taxon>Stramenopiles</taxon>
        <taxon>Oomycota</taxon>
        <taxon>Saprolegniomycetes</taxon>
        <taxon>Saprolegniales</taxon>
        <taxon>Saprolegniaceae</taxon>
        <taxon>Saprolegnia</taxon>
    </lineage>
</organism>
<dbReference type="VEuPathDB" id="FungiDB:SDRG_15262"/>
<dbReference type="PANTHER" id="PTHR14336">
    <property type="entry name" value="TANDEM PH DOMAIN CONTAINING PROTEIN"/>
    <property type="match status" value="1"/>
</dbReference>